<proteinExistence type="predicted"/>
<dbReference type="EMBL" id="MW046520">
    <property type="protein sequence ID" value="QTE03957.1"/>
    <property type="molecule type" value="Genomic_DNA"/>
</dbReference>
<reference evidence="1" key="1">
    <citation type="submission" date="2020-09" db="EMBL/GenBank/DDBJ databases">
        <title>Parvovirus dark matter in the feces of wild birds.</title>
        <authorList>
            <person name="Dai Z."/>
            <person name="Yang S."/>
            <person name="Zhang W."/>
        </authorList>
    </citation>
    <scope>NUCLEOTIDE SEQUENCE</scope>
    <source>
        <strain evidence="1">Par077par01</strain>
    </source>
</reference>
<organism evidence="1">
    <name type="scientific">Lorikeet parvoviridae sp</name>
    <dbReference type="NCBI Taxonomy" id="2794565"/>
    <lineage>
        <taxon>Viruses</taxon>
        <taxon>Monodnaviria</taxon>
        <taxon>Shotokuvirae</taxon>
        <taxon>Cossaviricota</taxon>
        <taxon>Quintoviricetes</taxon>
        <taxon>Piccovirales</taxon>
        <taxon>Parvoviridae</taxon>
    </lineage>
</organism>
<sequence length="508" mass="58541">MVETVTYSNVYMCYIQNQPYQYPADNYAYQTNTNKINTGYHVLPNFLFRHYLTPKDWADLQIHYEAYHVEAASATIFNMIPMTTQLAIQGTNVFTAFNNTIYAIGYSDKLYETSWEDWEASDIKDTYVPNLAWKEGQNKTVGGTTTARNRLPVYLWKLPVTRASSDQTWANWDSTGGGVGVWPSGTSGSQWPSGIFWDPLNRPDEIQELRPGKNSMTFNWQCHSCDENIWFNMDQIAHWWPWTPSGPYHHNRPGTFKLSSEDDPDQLATRYQRNPWINDYTIPNWANIPICDPTWFWKEMQQSIVEEFNKDKPDLRFPGTEYEKYKYPPEQWFLKMIPLFNDAGTLIEITANISVKISLTLKVKKRRSAIYAPTYGPFAWRNVYSAQTMSLNFQNSFARYRTAGARRTWQNIAQTAGENYTQTGHPREDPYLTSTVACGTGAASTVFTYTTTTATDHNAKLPTHTTYTTIDDPPPQMPIAPKRKIQHEPKLPIQDLVFSPLNCPDTQL</sequence>
<accession>A0A8A4XCT7</accession>
<name>A0A8A4XCT7_9VIRU</name>
<evidence type="ECO:0000313" key="1">
    <source>
        <dbReference type="EMBL" id="QTE03957.1"/>
    </source>
</evidence>
<protein>
    <submittedName>
        <fullName evidence="1">VP</fullName>
    </submittedName>
</protein>